<dbReference type="KEGG" id="sgp:SpiGrapes_1777"/>
<evidence type="ECO:0000313" key="6">
    <source>
        <dbReference type="EMBL" id="AEV29573.1"/>
    </source>
</evidence>
<dbReference type="InterPro" id="IPR027417">
    <property type="entry name" value="P-loop_NTPase"/>
</dbReference>
<gene>
    <name evidence="6" type="ordered locus">SpiGrapes_1777</name>
</gene>
<keyword evidence="1" id="KW-0813">Transport</keyword>
<dbReference type="InterPro" id="IPR050107">
    <property type="entry name" value="ABC_carbohydrate_import_ATPase"/>
</dbReference>
<dbReference type="eggNOG" id="COG3845">
    <property type="taxonomic scope" value="Bacteria"/>
</dbReference>
<dbReference type="STRING" id="158190.SpiGrapes_1777"/>
<keyword evidence="7" id="KW-1185">Reference proteome</keyword>
<dbReference type="GO" id="GO:0005524">
    <property type="term" value="F:ATP binding"/>
    <property type="evidence" value="ECO:0007669"/>
    <property type="project" value="UniProtKB-KW"/>
</dbReference>
<keyword evidence="3" id="KW-0547">Nucleotide-binding</keyword>
<dbReference type="AlphaFoldDB" id="G8QXL0"/>
<organism evidence="6 7">
    <name type="scientific">Sphaerochaeta pleomorpha (strain ATCC BAA-1885 / DSM 22778 / Grapes)</name>
    <dbReference type="NCBI Taxonomy" id="158190"/>
    <lineage>
        <taxon>Bacteria</taxon>
        <taxon>Pseudomonadati</taxon>
        <taxon>Spirochaetota</taxon>
        <taxon>Spirochaetia</taxon>
        <taxon>Spirochaetales</taxon>
        <taxon>Sphaerochaetaceae</taxon>
        <taxon>Sphaerochaeta</taxon>
    </lineage>
</organism>
<proteinExistence type="predicted"/>
<keyword evidence="4" id="KW-0067">ATP-binding</keyword>
<dbReference type="CDD" id="cd03216">
    <property type="entry name" value="ABC_Carb_Monos_I"/>
    <property type="match status" value="1"/>
</dbReference>
<dbReference type="Pfam" id="PF00005">
    <property type="entry name" value="ABC_tran"/>
    <property type="match status" value="2"/>
</dbReference>
<dbReference type="Gene3D" id="3.40.50.300">
    <property type="entry name" value="P-loop containing nucleotide triphosphate hydrolases"/>
    <property type="match status" value="2"/>
</dbReference>
<dbReference type="HOGENOM" id="CLU_000604_92_0_12"/>
<reference evidence="6 7" key="1">
    <citation type="submission" date="2011-11" db="EMBL/GenBank/DDBJ databases">
        <title>Complete sequence of Spirochaeta sp. grapes.</title>
        <authorList>
            <consortium name="US DOE Joint Genome Institute"/>
            <person name="Lucas S."/>
            <person name="Han J."/>
            <person name="Lapidus A."/>
            <person name="Cheng J.-F."/>
            <person name="Goodwin L."/>
            <person name="Pitluck S."/>
            <person name="Peters L."/>
            <person name="Ovchinnikova G."/>
            <person name="Munk A.C."/>
            <person name="Detter J.C."/>
            <person name="Han C."/>
            <person name="Tapia R."/>
            <person name="Land M."/>
            <person name="Hauser L."/>
            <person name="Kyrpides N."/>
            <person name="Ivanova N."/>
            <person name="Pagani I."/>
            <person name="Ritalahtilisa K."/>
            <person name="Loeffler F."/>
            <person name="Woyke T."/>
        </authorList>
    </citation>
    <scope>NUCLEOTIDE SEQUENCE [LARGE SCALE GENOMIC DNA]</scope>
    <source>
        <strain evidence="7">ATCC BAA-1885 / DSM 22778 / Grapes</strain>
    </source>
</reference>
<evidence type="ECO:0000256" key="4">
    <source>
        <dbReference type="ARBA" id="ARBA00022840"/>
    </source>
</evidence>
<accession>G8QXL0</accession>
<feature type="domain" description="ABC transporter" evidence="5">
    <location>
        <begin position="260"/>
        <end position="504"/>
    </location>
</feature>
<evidence type="ECO:0000313" key="7">
    <source>
        <dbReference type="Proteomes" id="UP000005632"/>
    </source>
</evidence>
<dbReference type="EMBL" id="CP003155">
    <property type="protein sequence ID" value="AEV29573.1"/>
    <property type="molecule type" value="Genomic_DNA"/>
</dbReference>
<dbReference type="PROSITE" id="PS50893">
    <property type="entry name" value="ABC_TRANSPORTER_2"/>
    <property type="match status" value="2"/>
</dbReference>
<dbReference type="InterPro" id="IPR003439">
    <property type="entry name" value="ABC_transporter-like_ATP-bd"/>
</dbReference>
<dbReference type="PANTHER" id="PTHR43790:SF9">
    <property type="entry name" value="GALACTOFURANOSE TRANSPORTER ATP-BINDING PROTEIN YTFR"/>
    <property type="match status" value="1"/>
</dbReference>
<dbReference type="GO" id="GO:0016887">
    <property type="term" value="F:ATP hydrolysis activity"/>
    <property type="evidence" value="ECO:0007669"/>
    <property type="project" value="InterPro"/>
</dbReference>
<sequence length="509" mass="55808">MSEYAVQMMNISKYFGSQAANDHVDFTLRSGTIHGLLGENGAGKTTLMNVLFGLQNADEGKILVFGEELALEHSPKEGMRRGIGMVHQHFKLVRTMTVTENFLLGLKISRYPLLNPRVVKKRILQLSGDFTLNIDPDAKIGNLSVGEQQRVEILSALYRDASVLILDEPTAVLTPEEAQEFFVILKALRKAGKSIILISHHLDEIIQIADEVTVLKNGKVAGTAKIDASVRKEDLSRMMVGRDVLFDFDTQRKLCGEDKLVVQNLCAKNERGLVALKDLSFAVRRGEILAIAGVDGNGQKELCEVLVGLRKSTQGSFQLEGKDLTGKSPACIIANHVSYIPEDRQTAGLVMSWSIRDNLILKMFRSKAVSGALFLHKKKIDTVAEDLSKAYAIKSQGLDTEVKNLSGGNQQKVILARELSQGPSLLVASNPTRGLDIGAMEYVRQQMLDVRNAGGAVLLVSADLEEIFQIADRILVMYGGRSMGIVMPQEGVEIVGQMMAGICNKELYV</sequence>
<dbReference type="CDD" id="cd03215">
    <property type="entry name" value="ABC_Carb_Monos_II"/>
    <property type="match status" value="1"/>
</dbReference>
<evidence type="ECO:0000256" key="1">
    <source>
        <dbReference type="ARBA" id="ARBA00022448"/>
    </source>
</evidence>
<dbReference type="Proteomes" id="UP000005632">
    <property type="component" value="Chromosome"/>
</dbReference>
<protein>
    <submittedName>
        <fullName evidence="6">ATPase component of uncharacterized ABC-type transporter</fullName>
    </submittedName>
</protein>
<keyword evidence="2" id="KW-0677">Repeat</keyword>
<evidence type="ECO:0000259" key="5">
    <source>
        <dbReference type="PROSITE" id="PS50893"/>
    </source>
</evidence>
<dbReference type="InterPro" id="IPR003593">
    <property type="entry name" value="AAA+_ATPase"/>
</dbReference>
<dbReference type="RefSeq" id="WP_014270416.1">
    <property type="nucleotide sequence ID" value="NC_016633.1"/>
</dbReference>
<evidence type="ECO:0000256" key="3">
    <source>
        <dbReference type="ARBA" id="ARBA00022741"/>
    </source>
</evidence>
<dbReference type="SMART" id="SM00382">
    <property type="entry name" value="AAA"/>
    <property type="match status" value="1"/>
</dbReference>
<dbReference type="OrthoDB" id="9771863at2"/>
<name>G8QXL0_SPHPG</name>
<evidence type="ECO:0000256" key="2">
    <source>
        <dbReference type="ARBA" id="ARBA00022737"/>
    </source>
</evidence>
<dbReference type="InterPro" id="IPR017871">
    <property type="entry name" value="ABC_transporter-like_CS"/>
</dbReference>
<feature type="domain" description="ABC transporter" evidence="5">
    <location>
        <begin position="6"/>
        <end position="242"/>
    </location>
</feature>
<dbReference type="PROSITE" id="PS00211">
    <property type="entry name" value="ABC_TRANSPORTER_1"/>
    <property type="match status" value="2"/>
</dbReference>
<dbReference type="PANTHER" id="PTHR43790">
    <property type="entry name" value="CARBOHYDRATE TRANSPORT ATP-BINDING PROTEIN MG119-RELATED"/>
    <property type="match status" value="1"/>
</dbReference>
<dbReference type="SUPFAM" id="SSF52540">
    <property type="entry name" value="P-loop containing nucleoside triphosphate hydrolases"/>
    <property type="match status" value="2"/>
</dbReference>